<sequence>MKRTIKTAFAILFSIPALNSKADVKLPVLFQSNMVLQRDKPCNIWGTADKGENVTIEFNNASYKAAPVNGKWKISLPATPAGGPYKLTIKGTNTIELDNVLFGDVWVCGGQSNMQFKTRDARPKADTSFFNNNNIRLFTAGIGMDYAPQDTLKGGEWKMATEKNVGDFAAVGFFFGSYLQKHLNVPIGLISDNLGATAIEEWMSNEAIHQFPQFNNYYNLYLAPNKSMAEMNNDFEKTKADWNKKYYLKDDPGLKEEWFKSETDVTSWQTMHLPAHWEDKNLKDYDGSVWFRRSFDSFPHDFAGNAYINYGQVDDYDIVWINGVKVGEGYGNQNMRSYKIPANIIKPKDNIVVVRVFDAGGKGGMFNMFWAPYWAGEWKYKTGVKINASSFKRPLVSNAYIFGSPTVLYNANIAPLTQLSIKGFTWYQGEANAGRAEEYKDLLPAMIKDWRKQFNQGDLPFLLVQLPNFMPEDKQPGNSEWAELREAQTSALSLPNTGMATTIDVGEANDLHPHDKMSVGNRLAITALNMAYGIDSIHQSPRYKNMQVVGDSIIVTFTGNFTSRDKYGYVRGFSVAGPDKVYHWAKAYVKGENTVVVYGPDVKTPVSVRYAWSSNPGDVDLYNGQGLPVVPFRTDDYQGMTANKKFSYNE</sequence>
<protein>
    <submittedName>
        <fullName evidence="4">Sialate O-acetylesterase</fullName>
    </submittedName>
</protein>
<proteinExistence type="predicted"/>
<comment type="caution">
    <text evidence="4">The sequence shown here is derived from an EMBL/GenBank/DDBJ whole genome shotgun (WGS) entry which is preliminary data.</text>
</comment>
<name>A0ABV3ZLG9_9BACT</name>
<keyword evidence="1" id="KW-0378">Hydrolase</keyword>
<dbReference type="Pfam" id="PF03629">
    <property type="entry name" value="SASA"/>
    <property type="match status" value="1"/>
</dbReference>
<reference evidence="4 5" key="1">
    <citation type="submission" date="2023-07" db="EMBL/GenBank/DDBJ databases">
        <authorList>
            <person name="Lian W.-H."/>
        </authorList>
    </citation>
    <scope>NUCLEOTIDE SEQUENCE [LARGE SCALE GENOMIC DNA]</scope>
    <source>
        <strain evidence="4 5">SYSU DXS3180</strain>
    </source>
</reference>
<evidence type="ECO:0000256" key="2">
    <source>
        <dbReference type="SAM" id="SignalP"/>
    </source>
</evidence>
<dbReference type="InterPro" id="IPR005181">
    <property type="entry name" value="SASA"/>
</dbReference>
<accession>A0ABV3ZLG9</accession>
<feature type="domain" description="Sialate O-acetylesterase" evidence="3">
    <location>
        <begin position="418"/>
        <end position="525"/>
    </location>
</feature>
<dbReference type="PANTHER" id="PTHR22901">
    <property type="entry name" value="SIALATE O-ACETYLESTERASE"/>
    <property type="match status" value="1"/>
</dbReference>
<gene>
    <name evidence="4" type="ORF">QTN47_24460</name>
</gene>
<dbReference type="EMBL" id="JAULBC010000010">
    <property type="protein sequence ID" value="MEX6690682.1"/>
    <property type="molecule type" value="Genomic_DNA"/>
</dbReference>
<evidence type="ECO:0000259" key="3">
    <source>
        <dbReference type="Pfam" id="PF03629"/>
    </source>
</evidence>
<dbReference type="Gene3D" id="2.60.120.260">
    <property type="entry name" value="Galactose-binding domain-like"/>
    <property type="match status" value="1"/>
</dbReference>
<dbReference type="RefSeq" id="WP_369332097.1">
    <property type="nucleotide sequence ID" value="NZ_JAULBC010000010.1"/>
</dbReference>
<dbReference type="Gene3D" id="3.40.50.1110">
    <property type="entry name" value="SGNH hydrolase"/>
    <property type="match status" value="1"/>
</dbReference>
<dbReference type="Proteomes" id="UP001560573">
    <property type="component" value="Unassembled WGS sequence"/>
</dbReference>
<feature type="chain" id="PRO_5045375776" evidence="2">
    <location>
        <begin position="23"/>
        <end position="650"/>
    </location>
</feature>
<dbReference type="PANTHER" id="PTHR22901:SF0">
    <property type="entry name" value="SIALATE O-ACETYLESTERASE"/>
    <property type="match status" value="1"/>
</dbReference>
<dbReference type="InterPro" id="IPR008979">
    <property type="entry name" value="Galactose-bd-like_sf"/>
</dbReference>
<evidence type="ECO:0000313" key="4">
    <source>
        <dbReference type="EMBL" id="MEX6690682.1"/>
    </source>
</evidence>
<dbReference type="InterPro" id="IPR039329">
    <property type="entry name" value="SIAE"/>
</dbReference>
<organism evidence="4 5">
    <name type="scientific">Danxiaibacter flavus</name>
    <dbReference type="NCBI Taxonomy" id="3049108"/>
    <lineage>
        <taxon>Bacteria</taxon>
        <taxon>Pseudomonadati</taxon>
        <taxon>Bacteroidota</taxon>
        <taxon>Chitinophagia</taxon>
        <taxon>Chitinophagales</taxon>
        <taxon>Chitinophagaceae</taxon>
        <taxon>Danxiaibacter</taxon>
    </lineage>
</organism>
<feature type="signal peptide" evidence="2">
    <location>
        <begin position="1"/>
        <end position="22"/>
    </location>
</feature>
<evidence type="ECO:0000256" key="1">
    <source>
        <dbReference type="ARBA" id="ARBA00022801"/>
    </source>
</evidence>
<dbReference type="SUPFAM" id="SSF52266">
    <property type="entry name" value="SGNH hydrolase"/>
    <property type="match status" value="1"/>
</dbReference>
<dbReference type="SUPFAM" id="SSF49785">
    <property type="entry name" value="Galactose-binding domain-like"/>
    <property type="match status" value="1"/>
</dbReference>
<keyword evidence="2" id="KW-0732">Signal</keyword>
<evidence type="ECO:0000313" key="5">
    <source>
        <dbReference type="Proteomes" id="UP001560573"/>
    </source>
</evidence>
<dbReference type="InterPro" id="IPR036514">
    <property type="entry name" value="SGNH_hydro_sf"/>
</dbReference>
<keyword evidence="5" id="KW-1185">Reference proteome</keyword>